<name>A0A365XT77_9BACT</name>
<organism evidence="2 3">
    <name type="scientific">Chitinophaga flava</name>
    <dbReference type="NCBI Taxonomy" id="2259036"/>
    <lineage>
        <taxon>Bacteria</taxon>
        <taxon>Pseudomonadati</taxon>
        <taxon>Bacteroidota</taxon>
        <taxon>Chitinophagia</taxon>
        <taxon>Chitinophagales</taxon>
        <taxon>Chitinophagaceae</taxon>
        <taxon>Chitinophaga</taxon>
    </lineage>
</organism>
<protein>
    <submittedName>
        <fullName evidence="2">Uncharacterized protein</fullName>
    </submittedName>
</protein>
<evidence type="ECO:0000313" key="3">
    <source>
        <dbReference type="Proteomes" id="UP000253410"/>
    </source>
</evidence>
<accession>A0A365XT77</accession>
<reference evidence="2 3" key="1">
    <citation type="submission" date="2018-05" db="EMBL/GenBank/DDBJ databases">
        <title>Chitinophaga sp. K3CV102501T nov., isolated from isolated from a monsoon evergreen broad-leaved forest soil.</title>
        <authorList>
            <person name="Lv Y."/>
        </authorList>
    </citation>
    <scope>NUCLEOTIDE SEQUENCE [LARGE SCALE GENOMIC DNA]</scope>
    <source>
        <strain evidence="2 3">GDMCC 1.1325</strain>
    </source>
</reference>
<keyword evidence="1" id="KW-0732">Signal</keyword>
<keyword evidence="3" id="KW-1185">Reference proteome</keyword>
<evidence type="ECO:0000313" key="2">
    <source>
        <dbReference type="EMBL" id="RBL89577.1"/>
    </source>
</evidence>
<gene>
    <name evidence="2" type="ORF">DF182_24015</name>
</gene>
<feature type="signal peptide" evidence="1">
    <location>
        <begin position="1"/>
        <end position="19"/>
    </location>
</feature>
<evidence type="ECO:0000256" key="1">
    <source>
        <dbReference type="SAM" id="SignalP"/>
    </source>
</evidence>
<dbReference type="Proteomes" id="UP000253410">
    <property type="component" value="Unassembled WGS sequence"/>
</dbReference>
<comment type="caution">
    <text evidence="2">The sequence shown here is derived from an EMBL/GenBank/DDBJ whole genome shotgun (WGS) entry which is preliminary data.</text>
</comment>
<dbReference type="EMBL" id="QFFJ01000002">
    <property type="protein sequence ID" value="RBL89577.1"/>
    <property type="molecule type" value="Genomic_DNA"/>
</dbReference>
<dbReference type="AlphaFoldDB" id="A0A365XT77"/>
<feature type="chain" id="PRO_5016952017" evidence="1">
    <location>
        <begin position="20"/>
        <end position="254"/>
    </location>
</feature>
<dbReference type="RefSeq" id="WP_113618326.1">
    <property type="nucleotide sequence ID" value="NZ_QFFJ01000002.1"/>
</dbReference>
<proteinExistence type="predicted"/>
<dbReference type="PROSITE" id="PS51257">
    <property type="entry name" value="PROKAR_LIPOPROTEIN"/>
    <property type="match status" value="1"/>
</dbReference>
<sequence length="254" mass="29175">MKRLFNIVVVCLSVVLVSACSEKKQSGPFTVITSKQNYNNWNTGSKNTAYSYRIRYKGHNITPSDITGRNQHESGYYISVQALDSLPGKLLAHIANTFNFPVYLVEEKKGRPHYWLLFNNGNQIPYQFIGSKYLVNEKEFSPEEGYFLNTIFDLAEDKQHSYRMPVSTIALDISPDNQSIAVCSGFSEKDTLRINTVFLSDNFVTSEILPAAMQQMFRDTLNKQLTAAQRKALFNQHFRWQLKNGRYVAKYTSY</sequence>
<dbReference type="OrthoDB" id="657128at2"/>